<evidence type="ECO:0000313" key="2">
    <source>
        <dbReference type="Proteomes" id="UP000030149"/>
    </source>
</evidence>
<comment type="caution">
    <text evidence="1">The sequence shown here is derived from an EMBL/GenBank/DDBJ whole genome shotgun (WGS) entry which is preliminary data.</text>
</comment>
<protein>
    <recommendedName>
        <fullName evidence="3">Thioredoxin domain-containing protein</fullName>
    </recommendedName>
</protein>
<dbReference type="RefSeq" id="WP_023572450.1">
    <property type="nucleotide sequence ID" value="NZ_AVCS01000004.1"/>
</dbReference>
<keyword evidence="2" id="KW-1185">Reference proteome</keyword>
<dbReference type="OrthoDB" id="1069091at2"/>
<dbReference type="STRING" id="1107311.Q767_03075"/>
<organism evidence="1 2">
    <name type="scientific">Flavobacterium enshiense DK69</name>
    <dbReference type="NCBI Taxonomy" id="1107311"/>
    <lineage>
        <taxon>Bacteria</taxon>
        <taxon>Pseudomonadati</taxon>
        <taxon>Bacteroidota</taxon>
        <taxon>Flavobacteriia</taxon>
        <taxon>Flavobacteriales</taxon>
        <taxon>Flavobacteriaceae</taxon>
        <taxon>Flavobacterium</taxon>
    </lineage>
</organism>
<evidence type="ECO:0008006" key="3">
    <source>
        <dbReference type="Google" id="ProtNLM"/>
    </source>
</evidence>
<dbReference type="Proteomes" id="UP000030149">
    <property type="component" value="Unassembled WGS sequence"/>
</dbReference>
<dbReference type="SUPFAM" id="SSF52833">
    <property type="entry name" value="Thioredoxin-like"/>
    <property type="match status" value="1"/>
</dbReference>
<dbReference type="AlphaFoldDB" id="V6SEF5"/>
<dbReference type="EMBL" id="JRLZ01000003">
    <property type="protein sequence ID" value="KGO96705.1"/>
    <property type="molecule type" value="Genomic_DNA"/>
</dbReference>
<evidence type="ECO:0000313" key="1">
    <source>
        <dbReference type="EMBL" id="KGO96705.1"/>
    </source>
</evidence>
<gene>
    <name evidence="1" type="ORF">Q767_03075</name>
</gene>
<reference evidence="2" key="1">
    <citation type="submission" date="2013-09" db="EMBL/GenBank/DDBJ databases">
        <authorList>
            <person name="Zeng Z."/>
            <person name="Chen C."/>
        </authorList>
    </citation>
    <scope>NUCLEOTIDE SEQUENCE [LARGE SCALE GENOMIC DNA]</scope>
    <source>
        <strain evidence="2">DK69</strain>
    </source>
</reference>
<dbReference type="PATRIC" id="fig|1107311.3.peg.387"/>
<accession>V6SEF5</accession>
<dbReference type="InterPro" id="IPR036249">
    <property type="entry name" value="Thioredoxin-like_sf"/>
</dbReference>
<sequence length="183" mass="20844">MKTLQISFFLILFTLTSNGQNGKEIPQALIHNYKIKPGDKANLNIDKWVLNAPKDKTLKNKFILLTYWGGGTVSEAALSHLERVYNAFNDRSDFLLLTYANKDSISVLNDFKKTNLKTNSIVVCNTRRVDKLWSTGVDSITYPLALLIDDEGYIIWVTIPTAITEEIIEKFLDKKLELGTSWR</sequence>
<reference evidence="1 2" key="2">
    <citation type="journal article" date="2015" name="Stand. Genomic Sci.">
        <title>High quality draft genomic sequence of Flavobacterium enshiense DK69(T) and comparison among Flavobacterium genomes.</title>
        <authorList>
            <person name="Zeng Z."/>
            <person name="Chen C."/>
            <person name="Du H."/>
            <person name="Wang G."/>
            <person name="Li M."/>
        </authorList>
    </citation>
    <scope>NUCLEOTIDE SEQUENCE [LARGE SCALE GENOMIC DNA]</scope>
    <source>
        <strain evidence="1 2">DK69</strain>
    </source>
</reference>
<proteinExistence type="predicted"/>
<dbReference type="Gene3D" id="3.40.30.10">
    <property type="entry name" value="Glutaredoxin"/>
    <property type="match status" value="1"/>
</dbReference>
<name>V6SEF5_9FLAO</name>